<dbReference type="InterPro" id="IPR050259">
    <property type="entry name" value="SDR"/>
</dbReference>
<dbReference type="SUPFAM" id="SSF51735">
    <property type="entry name" value="NAD(P)-binding Rossmann-fold domains"/>
    <property type="match status" value="1"/>
</dbReference>
<dbReference type="CDD" id="cd05344">
    <property type="entry name" value="BKR_like_SDR_like"/>
    <property type="match status" value="1"/>
</dbReference>
<dbReference type="EMBL" id="BMOF01000021">
    <property type="protein sequence ID" value="GGJ99998.1"/>
    <property type="molecule type" value="Genomic_DNA"/>
</dbReference>
<dbReference type="Proteomes" id="UP000637720">
    <property type="component" value="Unassembled WGS sequence"/>
</dbReference>
<proteinExistence type="inferred from homology"/>
<dbReference type="PANTHER" id="PTHR42879">
    <property type="entry name" value="3-OXOACYL-(ACYL-CARRIER-PROTEIN) REDUCTASE"/>
    <property type="match status" value="1"/>
</dbReference>
<keyword evidence="2" id="KW-0560">Oxidoreductase</keyword>
<protein>
    <submittedName>
        <fullName evidence="3">Oxidoreductase</fullName>
    </submittedName>
</protein>
<keyword evidence="4" id="KW-1185">Reference proteome</keyword>
<dbReference type="GO" id="GO:0008206">
    <property type="term" value="P:bile acid metabolic process"/>
    <property type="evidence" value="ECO:0007669"/>
    <property type="project" value="UniProtKB-ARBA"/>
</dbReference>
<dbReference type="InterPro" id="IPR036291">
    <property type="entry name" value="NAD(P)-bd_dom_sf"/>
</dbReference>
<comment type="caution">
    <text evidence="3">The sequence shown here is derived from an EMBL/GenBank/DDBJ whole genome shotgun (WGS) entry which is preliminary data.</text>
</comment>
<gene>
    <name evidence="3" type="ORF">GCM10007043_12580</name>
</gene>
<organism evidence="3 4">
    <name type="scientific">Calditerricola satsumensis</name>
    <dbReference type="NCBI Taxonomy" id="373054"/>
    <lineage>
        <taxon>Bacteria</taxon>
        <taxon>Bacillati</taxon>
        <taxon>Bacillota</taxon>
        <taxon>Bacilli</taxon>
        <taxon>Bacillales</taxon>
        <taxon>Bacillaceae</taxon>
        <taxon>Calditerricola</taxon>
    </lineage>
</organism>
<dbReference type="PANTHER" id="PTHR42879:SF6">
    <property type="entry name" value="NADPH-DEPENDENT REDUCTASE BACG"/>
    <property type="match status" value="1"/>
</dbReference>
<evidence type="ECO:0000313" key="4">
    <source>
        <dbReference type="Proteomes" id="UP000637720"/>
    </source>
</evidence>
<dbReference type="PRINTS" id="PR00081">
    <property type="entry name" value="GDHRDH"/>
</dbReference>
<reference evidence="3" key="1">
    <citation type="journal article" date="2014" name="Int. J. Syst. Evol. Microbiol.">
        <title>Complete genome sequence of Corynebacterium casei LMG S-19264T (=DSM 44701T), isolated from a smear-ripened cheese.</title>
        <authorList>
            <consortium name="US DOE Joint Genome Institute (JGI-PGF)"/>
            <person name="Walter F."/>
            <person name="Albersmeier A."/>
            <person name="Kalinowski J."/>
            <person name="Ruckert C."/>
        </authorList>
    </citation>
    <scope>NUCLEOTIDE SEQUENCE</scope>
    <source>
        <strain evidence="3">JCM 14719</strain>
    </source>
</reference>
<dbReference type="Pfam" id="PF13561">
    <property type="entry name" value="adh_short_C2"/>
    <property type="match status" value="1"/>
</dbReference>
<dbReference type="InterPro" id="IPR002347">
    <property type="entry name" value="SDR_fam"/>
</dbReference>
<dbReference type="GO" id="GO:0016491">
    <property type="term" value="F:oxidoreductase activity"/>
    <property type="evidence" value="ECO:0007669"/>
    <property type="project" value="UniProtKB-KW"/>
</dbReference>
<accession>A0A8J3BA25</accession>
<reference evidence="3" key="2">
    <citation type="submission" date="2020-09" db="EMBL/GenBank/DDBJ databases">
        <authorList>
            <person name="Sun Q."/>
            <person name="Ohkuma M."/>
        </authorList>
    </citation>
    <scope>NUCLEOTIDE SEQUENCE</scope>
    <source>
        <strain evidence="3">JCM 14719</strain>
    </source>
</reference>
<dbReference type="RefSeq" id="WP_188817205.1">
    <property type="nucleotide sequence ID" value="NZ_BMOF01000021.1"/>
</dbReference>
<comment type="similarity">
    <text evidence="1">Belongs to the short-chain dehydrogenases/reductases (SDR) family.</text>
</comment>
<sequence>MELGLDGKVCVVTAASKGIGYAIAAELLREGAHVVICSRDRERVAQAAAKLEEETGRPVALAIAADVSQPEAIHRLSAEVENRFDRVHALVLNAGGPPSGPFASFSDEAWEQAFQTNLLSAVRLVRAFLPLMRRAGGARIVAIASSSVKEPIPGLVLSNVMRAGVQALMKTLAVELGPEGILVNTLCPGRIATDRLRELDEARAAREGRSREDVQRETEALIPLRRYGAPAEFARVAAFLLSEANTYVTGQTLLIDGGLVKAL</sequence>
<evidence type="ECO:0000256" key="2">
    <source>
        <dbReference type="ARBA" id="ARBA00023002"/>
    </source>
</evidence>
<dbReference type="Gene3D" id="3.40.50.720">
    <property type="entry name" value="NAD(P)-binding Rossmann-like Domain"/>
    <property type="match status" value="1"/>
</dbReference>
<evidence type="ECO:0000313" key="3">
    <source>
        <dbReference type="EMBL" id="GGJ99998.1"/>
    </source>
</evidence>
<evidence type="ECO:0000256" key="1">
    <source>
        <dbReference type="ARBA" id="ARBA00006484"/>
    </source>
</evidence>
<name>A0A8J3BA25_9BACI</name>
<dbReference type="FunFam" id="3.40.50.720:FF:000084">
    <property type="entry name" value="Short-chain dehydrogenase reductase"/>
    <property type="match status" value="1"/>
</dbReference>
<dbReference type="AlphaFoldDB" id="A0A8J3BA25"/>